<dbReference type="Pfam" id="PF00440">
    <property type="entry name" value="TetR_N"/>
    <property type="match status" value="1"/>
</dbReference>
<dbReference type="Proteomes" id="UP000642748">
    <property type="component" value="Unassembled WGS sequence"/>
</dbReference>
<protein>
    <submittedName>
        <fullName evidence="7">TetR family transcriptional regulator</fullName>
    </submittedName>
</protein>
<dbReference type="InterPro" id="IPR009057">
    <property type="entry name" value="Homeodomain-like_sf"/>
</dbReference>
<proteinExistence type="predicted"/>
<evidence type="ECO:0000256" key="2">
    <source>
        <dbReference type="ARBA" id="ARBA00023015"/>
    </source>
</evidence>
<dbReference type="Pfam" id="PF13977">
    <property type="entry name" value="TetR_C_6"/>
    <property type="match status" value="1"/>
</dbReference>
<dbReference type="PRINTS" id="PR00455">
    <property type="entry name" value="HTHTETR"/>
</dbReference>
<comment type="caution">
    <text evidence="7">The sequence shown here is derived from an EMBL/GenBank/DDBJ whole genome shotgun (WGS) entry which is preliminary data.</text>
</comment>
<organism evidence="7 8">
    <name type="scientific">Rugosimonospora africana</name>
    <dbReference type="NCBI Taxonomy" id="556532"/>
    <lineage>
        <taxon>Bacteria</taxon>
        <taxon>Bacillati</taxon>
        <taxon>Actinomycetota</taxon>
        <taxon>Actinomycetes</taxon>
        <taxon>Micromonosporales</taxon>
        <taxon>Micromonosporaceae</taxon>
        <taxon>Rugosimonospora</taxon>
    </lineage>
</organism>
<dbReference type="PANTHER" id="PTHR30055">
    <property type="entry name" value="HTH-TYPE TRANSCRIPTIONAL REGULATOR RUTR"/>
    <property type="match status" value="1"/>
</dbReference>
<dbReference type="InterPro" id="IPR050109">
    <property type="entry name" value="HTH-type_TetR-like_transc_reg"/>
</dbReference>
<keyword evidence="3 5" id="KW-0238">DNA-binding</keyword>
<gene>
    <name evidence="7" type="ORF">Raf01_29730</name>
</gene>
<dbReference type="PROSITE" id="PS50977">
    <property type="entry name" value="HTH_TETR_2"/>
    <property type="match status" value="1"/>
</dbReference>
<evidence type="ECO:0000259" key="6">
    <source>
        <dbReference type="PROSITE" id="PS50977"/>
    </source>
</evidence>
<dbReference type="GO" id="GO:0000976">
    <property type="term" value="F:transcription cis-regulatory region binding"/>
    <property type="evidence" value="ECO:0007669"/>
    <property type="project" value="TreeGrafter"/>
</dbReference>
<evidence type="ECO:0000313" key="7">
    <source>
        <dbReference type="EMBL" id="GIH14801.1"/>
    </source>
</evidence>
<reference evidence="7" key="1">
    <citation type="submission" date="2021-01" db="EMBL/GenBank/DDBJ databases">
        <title>Whole genome shotgun sequence of Rugosimonospora africana NBRC 104875.</title>
        <authorList>
            <person name="Komaki H."/>
            <person name="Tamura T."/>
        </authorList>
    </citation>
    <scope>NUCLEOTIDE SEQUENCE</scope>
    <source>
        <strain evidence="7">NBRC 104875</strain>
    </source>
</reference>
<dbReference type="SUPFAM" id="SSF48498">
    <property type="entry name" value="Tetracyclin repressor-like, C-terminal domain"/>
    <property type="match status" value="1"/>
</dbReference>
<dbReference type="InterPro" id="IPR001647">
    <property type="entry name" value="HTH_TetR"/>
</dbReference>
<dbReference type="RefSeq" id="WP_203918422.1">
    <property type="nucleotide sequence ID" value="NZ_BONZ01000027.1"/>
</dbReference>
<keyword evidence="2" id="KW-0805">Transcription regulation</keyword>
<evidence type="ECO:0000256" key="3">
    <source>
        <dbReference type="ARBA" id="ARBA00023125"/>
    </source>
</evidence>
<evidence type="ECO:0000256" key="1">
    <source>
        <dbReference type="ARBA" id="ARBA00022491"/>
    </source>
</evidence>
<feature type="domain" description="HTH tetR-type" evidence="6">
    <location>
        <begin position="1"/>
        <end position="61"/>
    </location>
</feature>
<evidence type="ECO:0000256" key="4">
    <source>
        <dbReference type="ARBA" id="ARBA00023163"/>
    </source>
</evidence>
<dbReference type="EMBL" id="BONZ01000027">
    <property type="protein sequence ID" value="GIH14801.1"/>
    <property type="molecule type" value="Genomic_DNA"/>
</dbReference>
<dbReference type="SUPFAM" id="SSF46689">
    <property type="entry name" value="Homeodomain-like"/>
    <property type="match status" value="1"/>
</dbReference>
<dbReference type="AlphaFoldDB" id="A0A8J3VQS5"/>
<dbReference type="PANTHER" id="PTHR30055:SF219">
    <property type="entry name" value="TRANSCRIPTIONAL REGULATORY PROTEIN"/>
    <property type="match status" value="1"/>
</dbReference>
<keyword evidence="4" id="KW-0804">Transcription</keyword>
<keyword evidence="1" id="KW-0678">Repressor</keyword>
<evidence type="ECO:0000313" key="8">
    <source>
        <dbReference type="Proteomes" id="UP000642748"/>
    </source>
</evidence>
<feature type="DNA-binding region" description="H-T-H motif" evidence="5">
    <location>
        <begin position="24"/>
        <end position="43"/>
    </location>
</feature>
<dbReference type="GO" id="GO:0003700">
    <property type="term" value="F:DNA-binding transcription factor activity"/>
    <property type="evidence" value="ECO:0007669"/>
    <property type="project" value="TreeGrafter"/>
</dbReference>
<dbReference type="InterPro" id="IPR039538">
    <property type="entry name" value="BetI_C"/>
</dbReference>
<dbReference type="InterPro" id="IPR036271">
    <property type="entry name" value="Tet_transcr_reg_TetR-rel_C_sf"/>
</dbReference>
<accession>A0A8J3VQS5</accession>
<dbReference type="Gene3D" id="1.10.357.10">
    <property type="entry name" value="Tetracycline Repressor, domain 2"/>
    <property type="match status" value="1"/>
</dbReference>
<keyword evidence="8" id="KW-1185">Reference proteome</keyword>
<name>A0A8J3VQS5_9ACTN</name>
<sequence length="205" mass="21755">MGNREDLLTGAVQCLKEKGWARTTVRDIAAAAGVNHAAIGYHFGSREALLTAAFSQAMEEWGEETGRAVAASFGAGVTEQQRYEVMWRELIASFAGTRALWLATVEAFVEAEHNPEVRELLAAAQREGRRGLAASLLGVPEETLDEPTERRIGAVQSALLSGVCIQWLLDPEHAPSAGDVVAGLRALAGHVADTPAGPESGSHSE</sequence>
<evidence type="ECO:0000256" key="5">
    <source>
        <dbReference type="PROSITE-ProRule" id="PRU00335"/>
    </source>
</evidence>